<dbReference type="AlphaFoldDB" id="A0ABD0LGW3"/>
<gene>
    <name evidence="1" type="ORF">BaRGS_00010317</name>
</gene>
<sequence length="59" mass="6771">KAAVLQDPADNKKFNSKTEQQMGQTDCNLLRTFEKWCLRAVWDKDARSSSLLAFLFCSD</sequence>
<accession>A0ABD0LGW3</accession>
<evidence type="ECO:0000313" key="2">
    <source>
        <dbReference type="Proteomes" id="UP001519460"/>
    </source>
</evidence>
<feature type="non-terminal residue" evidence="1">
    <location>
        <position position="1"/>
    </location>
</feature>
<keyword evidence="2" id="KW-1185">Reference proteome</keyword>
<reference evidence="1 2" key="1">
    <citation type="journal article" date="2023" name="Sci. Data">
        <title>Genome assembly of the Korean intertidal mud-creeper Batillaria attramentaria.</title>
        <authorList>
            <person name="Patra A.K."/>
            <person name="Ho P.T."/>
            <person name="Jun S."/>
            <person name="Lee S.J."/>
            <person name="Kim Y."/>
            <person name="Won Y.J."/>
        </authorList>
    </citation>
    <scope>NUCLEOTIDE SEQUENCE [LARGE SCALE GENOMIC DNA]</scope>
    <source>
        <strain evidence="1">Wonlab-2016</strain>
    </source>
</reference>
<dbReference type="Proteomes" id="UP001519460">
    <property type="component" value="Unassembled WGS sequence"/>
</dbReference>
<protein>
    <submittedName>
        <fullName evidence="1">Uncharacterized protein</fullName>
    </submittedName>
</protein>
<organism evidence="1 2">
    <name type="scientific">Batillaria attramentaria</name>
    <dbReference type="NCBI Taxonomy" id="370345"/>
    <lineage>
        <taxon>Eukaryota</taxon>
        <taxon>Metazoa</taxon>
        <taxon>Spiralia</taxon>
        <taxon>Lophotrochozoa</taxon>
        <taxon>Mollusca</taxon>
        <taxon>Gastropoda</taxon>
        <taxon>Caenogastropoda</taxon>
        <taxon>Sorbeoconcha</taxon>
        <taxon>Cerithioidea</taxon>
        <taxon>Batillariidae</taxon>
        <taxon>Batillaria</taxon>
    </lineage>
</organism>
<evidence type="ECO:0000313" key="1">
    <source>
        <dbReference type="EMBL" id="KAK7498363.1"/>
    </source>
</evidence>
<comment type="caution">
    <text evidence="1">The sequence shown here is derived from an EMBL/GenBank/DDBJ whole genome shotgun (WGS) entry which is preliminary data.</text>
</comment>
<name>A0ABD0LGW3_9CAEN</name>
<proteinExistence type="predicted"/>
<dbReference type="EMBL" id="JACVVK020000051">
    <property type="protein sequence ID" value="KAK7498363.1"/>
    <property type="molecule type" value="Genomic_DNA"/>
</dbReference>